<keyword evidence="1" id="KW-1133">Transmembrane helix</keyword>
<name>A0ABV0QGJ7_9TELE</name>
<keyword evidence="1" id="KW-0472">Membrane</keyword>
<dbReference type="Proteomes" id="UP001434883">
    <property type="component" value="Unassembled WGS sequence"/>
</dbReference>
<gene>
    <name evidence="2" type="ORF">XENOCAPTIV_005028</name>
</gene>
<organism evidence="2 3">
    <name type="scientific">Xenoophorus captivus</name>
    <dbReference type="NCBI Taxonomy" id="1517983"/>
    <lineage>
        <taxon>Eukaryota</taxon>
        <taxon>Metazoa</taxon>
        <taxon>Chordata</taxon>
        <taxon>Craniata</taxon>
        <taxon>Vertebrata</taxon>
        <taxon>Euteleostomi</taxon>
        <taxon>Actinopterygii</taxon>
        <taxon>Neopterygii</taxon>
        <taxon>Teleostei</taxon>
        <taxon>Neoteleostei</taxon>
        <taxon>Acanthomorphata</taxon>
        <taxon>Ovalentaria</taxon>
        <taxon>Atherinomorphae</taxon>
        <taxon>Cyprinodontiformes</taxon>
        <taxon>Goodeidae</taxon>
        <taxon>Xenoophorus</taxon>
    </lineage>
</organism>
<keyword evidence="1" id="KW-0812">Transmembrane</keyword>
<proteinExistence type="predicted"/>
<dbReference type="EMBL" id="JAHRIN010009945">
    <property type="protein sequence ID" value="MEQ2194943.1"/>
    <property type="molecule type" value="Genomic_DNA"/>
</dbReference>
<evidence type="ECO:0000256" key="1">
    <source>
        <dbReference type="SAM" id="Phobius"/>
    </source>
</evidence>
<comment type="caution">
    <text evidence="2">The sequence shown here is derived from an EMBL/GenBank/DDBJ whole genome shotgun (WGS) entry which is preliminary data.</text>
</comment>
<feature type="non-terminal residue" evidence="2">
    <location>
        <position position="1"/>
    </location>
</feature>
<reference evidence="2 3" key="1">
    <citation type="submission" date="2021-06" db="EMBL/GenBank/DDBJ databases">
        <authorList>
            <person name="Palmer J.M."/>
        </authorList>
    </citation>
    <scope>NUCLEOTIDE SEQUENCE [LARGE SCALE GENOMIC DNA]</scope>
    <source>
        <strain evidence="2 3">XC_2019</strain>
        <tissue evidence="2">Muscle</tissue>
    </source>
</reference>
<protein>
    <submittedName>
        <fullName evidence="2">Uncharacterized protein</fullName>
    </submittedName>
</protein>
<sequence length="92" mass="10621">DSIHTAFDSAKVYSHTFDHFLAFSKNNENLDLDAVWELETGNLHNITTISAFVFHLLLATQILVYLTIFSNRKQILVNSCFLTDTLFYHIQL</sequence>
<keyword evidence="3" id="KW-1185">Reference proteome</keyword>
<evidence type="ECO:0000313" key="2">
    <source>
        <dbReference type="EMBL" id="MEQ2194943.1"/>
    </source>
</evidence>
<feature type="transmembrane region" description="Helical" evidence="1">
    <location>
        <begin position="46"/>
        <end position="68"/>
    </location>
</feature>
<accession>A0ABV0QGJ7</accession>
<evidence type="ECO:0000313" key="3">
    <source>
        <dbReference type="Proteomes" id="UP001434883"/>
    </source>
</evidence>